<dbReference type="SUPFAM" id="SSF53850">
    <property type="entry name" value="Periplasmic binding protein-like II"/>
    <property type="match status" value="1"/>
</dbReference>
<evidence type="ECO:0000313" key="4">
    <source>
        <dbReference type="EMBL" id="MBT9314021.1"/>
    </source>
</evidence>
<accession>A0A947GKE0</accession>
<evidence type="ECO:0000313" key="5">
    <source>
        <dbReference type="Proteomes" id="UP000717364"/>
    </source>
</evidence>
<dbReference type="PANTHER" id="PTHR30061:SF50">
    <property type="entry name" value="MALTOSE_MALTODEXTRIN-BINDING PERIPLASMIC PROTEIN"/>
    <property type="match status" value="1"/>
</dbReference>
<keyword evidence="5" id="KW-1185">Reference proteome</keyword>
<evidence type="ECO:0000256" key="1">
    <source>
        <dbReference type="ARBA" id="ARBA00008520"/>
    </source>
</evidence>
<dbReference type="GO" id="GO:0015768">
    <property type="term" value="P:maltose transport"/>
    <property type="evidence" value="ECO:0007669"/>
    <property type="project" value="TreeGrafter"/>
</dbReference>
<dbReference type="PANTHER" id="PTHR30061">
    <property type="entry name" value="MALTOSE-BINDING PERIPLASMIC PROTEIN"/>
    <property type="match status" value="1"/>
</dbReference>
<dbReference type="GO" id="GO:0055052">
    <property type="term" value="C:ATP-binding cassette (ABC) transporter complex, substrate-binding subunit-containing"/>
    <property type="evidence" value="ECO:0007669"/>
    <property type="project" value="TreeGrafter"/>
</dbReference>
<reference evidence="4" key="1">
    <citation type="submission" date="2020-11" db="EMBL/GenBank/DDBJ databases">
        <authorList>
            <person name="Konstantinou D."/>
            <person name="Gkelis S."/>
            <person name="Popin R."/>
            <person name="Fewer D."/>
            <person name="Sivonen K."/>
        </authorList>
    </citation>
    <scope>NUCLEOTIDE SEQUENCE</scope>
    <source>
        <strain evidence="4">TAU-MAC 1115</strain>
    </source>
</reference>
<evidence type="ECO:0000256" key="2">
    <source>
        <dbReference type="ARBA" id="ARBA00022448"/>
    </source>
</evidence>
<dbReference type="InterPro" id="IPR006059">
    <property type="entry name" value="SBP"/>
</dbReference>
<evidence type="ECO:0000256" key="3">
    <source>
        <dbReference type="ARBA" id="ARBA00022729"/>
    </source>
</evidence>
<dbReference type="EMBL" id="JADOES010000002">
    <property type="protein sequence ID" value="MBT9314021.1"/>
    <property type="molecule type" value="Genomic_DNA"/>
</dbReference>
<comment type="caution">
    <text evidence="4">The sequence shown here is derived from an EMBL/GenBank/DDBJ whole genome shotgun (WGS) entry which is preliminary data.</text>
</comment>
<name>A0A947GKE0_9CYAN</name>
<dbReference type="RefSeq" id="WP_215607096.1">
    <property type="nucleotide sequence ID" value="NZ_JADOES010000002.1"/>
</dbReference>
<protein>
    <submittedName>
        <fullName evidence="4">Extracellular solute-binding protein</fullName>
    </submittedName>
</protein>
<organism evidence="4 5">
    <name type="scientific">Leptothoe spongobia TAU-MAC 1115</name>
    <dbReference type="NCBI Taxonomy" id="1967444"/>
    <lineage>
        <taxon>Bacteria</taxon>
        <taxon>Bacillati</taxon>
        <taxon>Cyanobacteriota</taxon>
        <taxon>Cyanophyceae</taxon>
        <taxon>Nodosilineales</taxon>
        <taxon>Cymatolegaceae</taxon>
        <taxon>Leptothoe</taxon>
        <taxon>Leptothoe spongobia</taxon>
    </lineage>
</organism>
<proteinExistence type="inferred from homology"/>
<keyword evidence="3" id="KW-0732">Signal</keyword>
<sequence>MLSVSLLFITACSSLLRIQPETNQTESLQGQILLWVELPSTGTESQVGSIQQVVQSNLEDFNKLYPHVKVFVEKFPFRQIQAPLKDQIQRGAGPDLLSVRANPELIDVIKSGLLRTVDETDFEASQFRTEALKNIRYQGKTYGLPLFLTTQVLCYNKTKVETLPNTLAEIIQQARQGYSVGLMSGFLETYWGVGSFGGTSVENQNKVNVQQWRAWSRWLQWLKEAQNEPNFILSDDNAALRQAFLNGQLAYLGCRSDWLPDFSRILDKETLGVTLLPGQPNQPASPIIETGIIAFSQASSAKQHQLALRLAQFLTNIEQQKRIEAAIPFIPSNKLVTINPQLFPIRATLQEQSKNALAISLDEMEQTEAVVERGNSLYQKVLAGELSPNMAETEIKATVRQAFGLEE</sequence>
<reference evidence="4" key="2">
    <citation type="journal article" date="2021" name="Mar. Drugs">
        <title>Genome Reduction and Secondary Metabolism of the Marine Sponge-Associated Cyanobacterium Leptothoe.</title>
        <authorList>
            <person name="Konstantinou D."/>
            <person name="Popin R.V."/>
            <person name="Fewer D.P."/>
            <person name="Sivonen K."/>
            <person name="Gkelis S."/>
        </authorList>
    </citation>
    <scope>NUCLEOTIDE SEQUENCE</scope>
    <source>
        <strain evidence="4">TAU-MAC 1115</strain>
    </source>
</reference>
<dbReference type="Gene3D" id="3.40.190.10">
    <property type="entry name" value="Periplasmic binding protein-like II"/>
    <property type="match status" value="1"/>
</dbReference>
<gene>
    <name evidence="4" type="ORF">IXB50_01105</name>
</gene>
<dbReference type="Pfam" id="PF13416">
    <property type="entry name" value="SBP_bac_8"/>
    <property type="match status" value="1"/>
</dbReference>
<comment type="similarity">
    <text evidence="1">Belongs to the bacterial solute-binding protein 1 family.</text>
</comment>
<dbReference type="GO" id="GO:1901982">
    <property type="term" value="F:maltose binding"/>
    <property type="evidence" value="ECO:0007669"/>
    <property type="project" value="TreeGrafter"/>
</dbReference>
<keyword evidence="2" id="KW-0813">Transport</keyword>
<dbReference type="GO" id="GO:0042956">
    <property type="term" value="P:maltodextrin transmembrane transport"/>
    <property type="evidence" value="ECO:0007669"/>
    <property type="project" value="TreeGrafter"/>
</dbReference>
<dbReference type="AlphaFoldDB" id="A0A947GKE0"/>
<dbReference type="Proteomes" id="UP000717364">
    <property type="component" value="Unassembled WGS sequence"/>
</dbReference>